<dbReference type="CDD" id="cd00371">
    <property type="entry name" value="HMA"/>
    <property type="match status" value="1"/>
</dbReference>
<dbReference type="SUPFAM" id="SSF55008">
    <property type="entry name" value="HMA, heavy metal-associated domain"/>
    <property type="match status" value="1"/>
</dbReference>
<feature type="region of interest" description="Disordered" evidence="2">
    <location>
        <begin position="47"/>
        <end position="66"/>
    </location>
</feature>
<evidence type="ECO:0000259" key="3">
    <source>
        <dbReference type="Pfam" id="PF00403"/>
    </source>
</evidence>
<evidence type="ECO:0000256" key="2">
    <source>
        <dbReference type="SAM" id="MobiDB-lite"/>
    </source>
</evidence>
<dbReference type="PROSITE" id="PS01047">
    <property type="entry name" value="HMA_1"/>
    <property type="match status" value="1"/>
</dbReference>
<reference evidence="4 5" key="1">
    <citation type="submission" date="2018-08" db="EMBL/GenBank/DDBJ databases">
        <title>Genome sequence of strict halophilic Halobacillus trueperi SS1 isolated from Lunsu, a salty water body of North West Himalayas.</title>
        <authorList>
            <person name="Gupta S."/>
            <person name="Sharma P."/>
            <person name="Dev K."/>
            <person name="Baumler D."/>
            <person name="Sourirajan A."/>
        </authorList>
    </citation>
    <scope>NUCLEOTIDE SEQUENCE [LARGE SCALE GENOMIC DNA]</scope>
    <source>
        <strain evidence="4 5">SS1</strain>
    </source>
</reference>
<dbReference type="InterPro" id="IPR036163">
    <property type="entry name" value="HMA_dom_sf"/>
</dbReference>
<dbReference type="EMBL" id="QTLC01000056">
    <property type="protein sequence ID" value="RDY69912.1"/>
    <property type="molecule type" value="Genomic_DNA"/>
</dbReference>
<dbReference type="AlphaFoldDB" id="A0A3D8VKN6"/>
<dbReference type="InterPro" id="IPR017969">
    <property type="entry name" value="Heavy-metal-associated_CS"/>
</dbReference>
<proteinExistence type="predicted"/>
<dbReference type="GO" id="GO:0046872">
    <property type="term" value="F:metal ion binding"/>
    <property type="evidence" value="ECO:0007669"/>
    <property type="project" value="UniProtKB-KW"/>
</dbReference>
<keyword evidence="1" id="KW-0479">Metal-binding</keyword>
<dbReference type="InterPro" id="IPR006121">
    <property type="entry name" value="HMA_dom"/>
</dbReference>
<evidence type="ECO:0000313" key="5">
    <source>
        <dbReference type="Proteomes" id="UP000257032"/>
    </source>
</evidence>
<dbReference type="Proteomes" id="UP000257032">
    <property type="component" value="Unassembled WGS sequence"/>
</dbReference>
<sequence>MKEEINMKRIQMEIKGMTCTSCEDHVRETLQKNGAENIQVDYQEGKTEFQLPDGNNEENIREELQK</sequence>
<dbReference type="Gene3D" id="3.30.70.100">
    <property type="match status" value="1"/>
</dbReference>
<protein>
    <submittedName>
        <fullName evidence="4">Heavy-metal-associated domain-containing protein</fullName>
    </submittedName>
</protein>
<comment type="caution">
    <text evidence="4">The sequence shown here is derived from an EMBL/GenBank/DDBJ whole genome shotgun (WGS) entry which is preliminary data.</text>
</comment>
<evidence type="ECO:0000256" key="1">
    <source>
        <dbReference type="ARBA" id="ARBA00022723"/>
    </source>
</evidence>
<feature type="domain" description="HMA" evidence="3">
    <location>
        <begin position="13"/>
        <end position="49"/>
    </location>
</feature>
<organism evidence="4 5">
    <name type="scientific">Halobacillus trueperi</name>
    <dbReference type="NCBI Taxonomy" id="156205"/>
    <lineage>
        <taxon>Bacteria</taxon>
        <taxon>Bacillati</taxon>
        <taxon>Bacillota</taxon>
        <taxon>Bacilli</taxon>
        <taxon>Bacillales</taxon>
        <taxon>Bacillaceae</taxon>
        <taxon>Halobacillus</taxon>
    </lineage>
</organism>
<accession>A0A3D8VKN6</accession>
<feature type="non-terminal residue" evidence="4">
    <location>
        <position position="66"/>
    </location>
</feature>
<name>A0A3D8VKN6_9BACI</name>
<dbReference type="Pfam" id="PF00403">
    <property type="entry name" value="HMA"/>
    <property type="match status" value="1"/>
</dbReference>
<gene>
    <name evidence="4" type="ORF">DXT76_15945</name>
</gene>
<evidence type="ECO:0000313" key="4">
    <source>
        <dbReference type="EMBL" id="RDY69912.1"/>
    </source>
</evidence>